<sequence>MRRVVVTGLGAVTPLGVGDKAIPASALCSPLILWEPKRDTRPGIWALKLYVPHLPRRKGKVVTANDKGQMYQCGTPGDKRQYPLYAYWVLLHAFDSCLAAGFRRTWKRLLDGHCGVVNVKDRDERYAEQPCQVAAVVPQGSRENGGWTASEWLSRTEERKMAQFAQYAMAATEEALQDADWKPEPFEQREATGVCLGSGIGNFDEIYNTVIAYDKGGYKKVNPLFVPKLLINLGAGHISMKYGFMGPSHSATTACTTGAHSIGDAARFIACGDADVMVAGGAESCIHPLAIGKYGFMGRSHSATTACTTGAHSIGDAARFIACGDADVMVAGGAESCIHPLAIGGFGRARSLATGFNDNPEKASRPFDADRAGFVVGEGAAVLILEELEHALARGARIYAELKGYGCSSDAHHMTSPKENGEGAFMAMKKALKQAQLRPAAVDYVNAHATSTIVGDAAENAAIKTLLLGPDGKDRAADVNVSSTKGALGHLLGGAGAIEALISVLAIHENTMPPTINLDRLADGFNCNYAPKDAQSRKIDVALTNSFGFGGRGSLVDASGYTFTDKDTKPGKIKVKKTSKASTKKKADEAKDGPIDTSPTASPLPTLDSKVVAVFPTGKPREDDLLETVICKHCKRPTLKQTAADHVRGCLKAKQEKARKKKEARDAANRLKAGDDRDDDGPDKADGETHNMGQKSAKKSATKGIEDGNKKGKKRKADEDDGKESKKKKKKDEPKQKTAKPKGPVDVEKQCGVTLPNGAQCARSLTCKSHSMGAKRSVPGRTLPYDMLLQQYQKKNQARQQKAAIDANAPLQEDIENTGPIDSDEERDAVMAAIARSAPQPLVRHPIITTKSKYRFVRIKEQMSHAMGVRSGGGLFSNDDSQPLFGGILFSTVTADLESSSSVDASGEADVSADGMDARKRSAVPGNRKTPVTGAS</sequence>
<feature type="region of interest" description="Disordered" evidence="7">
    <location>
        <begin position="572"/>
        <end position="605"/>
    </location>
</feature>
<dbReference type="InterPro" id="IPR020841">
    <property type="entry name" value="PKS_Beta-ketoAc_synthase_dom"/>
</dbReference>
<accession>A0A0A2KFI6</accession>
<dbReference type="AlphaFoldDB" id="A0A0A2KFI6"/>
<evidence type="ECO:0000256" key="4">
    <source>
        <dbReference type="ARBA" id="ARBA00022553"/>
    </source>
</evidence>
<dbReference type="CDD" id="cd00834">
    <property type="entry name" value="KAS_I_II"/>
    <property type="match status" value="1"/>
</dbReference>
<comment type="similarity">
    <text evidence="1 6">Belongs to the thiolase-like superfamily. Beta-ketoacyl-ACP synthases family.</text>
</comment>
<dbReference type="GO" id="GO:0004315">
    <property type="term" value="F:3-oxoacyl-[acyl-carrier-protein] synthase activity"/>
    <property type="evidence" value="ECO:0007669"/>
    <property type="project" value="UniProtKB-EC"/>
</dbReference>
<keyword evidence="11" id="KW-1185">Reference proteome</keyword>
<dbReference type="InterPro" id="IPR000794">
    <property type="entry name" value="Beta-ketoacyl_synthase"/>
</dbReference>
<evidence type="ECO:0000259" key="9">
    <source>
        <dbReference type="PROSITE" id="PS52004"/>
    </source>
</evidence>
<dbReference type="InterPro" id="IPR016039">
    <property type="entry name" value="Thiolase-like"/>
</dbReference>
<feature type="compositionally biased region" description="Basic residues" evidence="7">
    <location>
        <begin position="572"/>
        <end position="584"/>
    </location>
</feature>
<dbReference type="OrthoDB" id="5334845at2759"/>
<dbReference type="Gene3D" id="3.40.47.10">
    <property type="match status" value="2"/>
</dbReference>
<dbReference type="PROSITE" id="PS52004">
    <property type="entry name" value="KS3_2"/>
    <property type="match status" value="1"/>
</dbReference>
<feature type="region of interest" description="Disordered" evidence="7">
    <location>
        <begin position="898"/>
        <end position="936"/>
    </location>
</feature>
<dbReference type="GO" id="GO:0005739">
    <property type="term" value="C:mitochondrion"/>
    <property type="evidence" value="ECO:0007669"/>
    <property type="project" value="TreeGrafter"/>
</dbReference>
<comment type="caution">
    <text evidence="10">The sequence shown here is derived from an EMBL/GenBank/DDBJ whole genome shotgun (WGS) entry which is preliminary data.</text>
</comment>
<dbReference type="PANTHER" id="PTHR11712">
    <property type="entry name" value="POLYKETIDE SYNTHASE-RELATED"/>
    <property type="match status" value="1"/>
</dbReference>
<dbReference type="PANTHER" id="PTHR11712:SF336">
    <property type="entry name" value="3-OXOACYL-[ACYL-CARRIER-PROTEIN] SYNTHASE, MITOCHONDRIAL"/>
    <property type="match status" value="1"/>
</dbReference>
<dbReference type="Pfam" id="PF08313">
    <property type="entry name" value="SCA7"/>
    <property type="match status" value="1"/>
</dbReference>
<evidence type="ECO:0000313" key="10">
    <source>
        <dbReference type="EMBL" id="KGO65668.1"/>
    </source>
</evidence>
<dbReference type="HOGENOM" id="CLU_013930_0_0_1"/>
<gene>
    <name evidence="10" type="ORF">PITC_007860</name>
</gene>
<dbReference type="STRING" id="40296.A0A0A2KFI6"/>
<evidence type="ECO:0000259" key="8">
    <source>
        <dbReference type="PROSITE" id="PS51505"/>
    </source>
</evidence>
<dbReference type="Proteomes" id="UP000030104">
    <property type="component" value="Unassembled WGS sequence"/>
</dbReference>
<evidence type="ECO:0000256" key="5">
    <source>
        <dbReference type="ARBA" id="ARBA00022679"/>
    </source>
</evidence>
<keyword evidence="5 6" id="KW-0808">Transferase</keyword>
<evidence type="ECO:0000256" key="2">
    <source>
        <dbReference type="ARBA" id="ARBA00013191"/>
    </source>
</evidence>
<reference evidence="10 11" key="1">
    <citation type="journal article" date="2015" name="Mol. Plant Microbe Interact.">
        <title>Genome, transcriptome, and functional analyses of Penicillium expansum provide new insights into secondary metabolism and pathogenicity.</title>
        <authorList>
            <person name="Ballester A.R."/>
            <person name="Marcet-Houben M."/>
            <person name="Levin E."/>
            <person name="Sela N."/>
            <person name="Selma-Lazaro C."/>
            <person name="Carmona L."/>
            <person name="Wisniewski M."/>
            <person name="Droby S."/>
            <person name="Gonzalez-Candelas L."/>
            <person name="Gabaldon T."/>
        </authorList>
    </citation>
    <scope>NUCLEOTIDE SEQUENCE [LARGE SCALE GENOMIC DNA]</scope>
    <source>
        <strain evidence="10 11">PHI-1</strain>
    </source>
</reference>
<keyword evidence="3" id="KW-0596">Phosphopantetheine</keyword>
<evidence type="ECO:0000256" key="3">
    <source>
        <dbReference type="ARBA" id="ARBA00022450"/>
    </source>
</evidence>
<proteinExistence type="inferred from homology"/>
<dbReference type="InterPro" id="IPR018201">
    <property type="entry name" value="Ketoacyl_synth_AS"/>
</dbReference>
<feature type="domain" description="SCA7" evidence="8">
    <location>
        <begin position="738"/>
        <end position="804"/>
    </location>
</feature>
<dbReference type="PROSITE" id="PS00606">
    <property type="entry name" value="KS3_1"/>
    <property type="match status" value="2"/>
</dbReference>
<dbReference type="Pfam" id="PF00109">
    <property type="entry name" value="ketoacyl-synt"/>
    <property type="match status" value="2"/>
</dbReference>
<evidence type="ECO:0000256" key="1">
    <source>
        <dbReference type="ARBA" id="ARBA00008467"/>
    </source>
</evidence>
<evidence type="ECO:0000256" key="6">
    <source>
        <dbReference type="RuleBase" id="RU003694"/>
    </source>
</evidence>
<evidence type="ECO:0000313" key="11">
    <source>
        <dbReference type="Proteomes" id="UP000030104"/>
    </source>
</evidence>
<dbReference type="PROSITE" id="PS51505">
    <property type="entry name" value="SCA7"/>
    <property type="match status" value="1"/>
</dbReference>
<dbReference type="GO" id="GO:0006633">
    <property type="term" value="P:fatty acid biosynthetic process"/>
    <property type="evidence" value="ECO:0007669"/>
    <property type="project" value="InterPro"/>
</dbReference>
<dbReference type="SMART" id="SM00825">
    <property type="entry name" value="PKS_KS"/>
    <property type="match status" value="1"/>
</dbReference>
<dbReference type="EC" id="2.3.1.41" evidence="2"/>
<dbReference type="OMA" id="FALTMAN"/>
<dbReference type="SUPFAM" id="SSF53901">
    <property type="entry name" value="Thiolase-like"/>
    <property type="match status" value="3"/>
</dbReference>
<feature type="compositionally biased region" description="Basic and acidic residues" evidence="7">
    <location>
        <begin position="585"/>
        <end position="594"/>
    </location>
</feature>
<organism evidence="10 11">
    <name type="scientific">Penicillium italicum</name>
    <name type="common">Blue mold</name>
    <dbReference type="NCBI Taxonomy" id="40296"/>
    <lineage>
        <taxon>Eukaryota</taxon>
        <taxon>Fungi</taxon>
        <taxon>Dikarya</taxon>
        <taxon>Ascomycota</taxon>
        <taxon>Pezizomycotina</taxon>
        <taxon>Eurotiomycetes</taxon>
        <taxon>Eurotiomycetidae</taxon>
        <taxon>Eurotiales</taxon>
        <taxon>Aspergillaceae</taxon>
        <taxon>Penicillium</taxon>
    </lineage>
</organism>
<feature type="domain" description="Ketosynthase family 3 (KS3)" evidence="9">
    <location>
        <begin position="81"/>
        <end position="560"/>
    </location>
</feature>
<keyword evidence="4" id="KW-0597">Phosphoprotein</keyword>
<dbReference type="InterPro" id="IPR014030">
    <property type="entry name" value="Ketoacyl_synth_N"/>
</dbReference>
<evidence type="ECO:0000256" key="7">
    <source>
        <dbReference type="SAM" id="MobiDB-lite"/>
    </source>
</evidence>
<feature type="region of interest" description="Disordered" evidence="7">
    <location>
        <begin position="654"/>
        <end position="749"/>
    </location>
</feature>
<dbReference type="EMBL" id="JQGA01001488">
    <property type="protein sequence ID" value="KGO65668.1"/>
    <property type="molecule type" value="Genomic_DNA"/>
</dbReference>
<feature type="compositionally biased region" description="Basic and acidic residues" evidence="7">
    <location>
        <begin position="663"/>
        <end position="675"/>
    </location>
</feature>
<name>A0A0A2KFI6_PENIT</name>
<protein>
    <recommendedName>
        <fullName evidence="2">beta-ketoacyl-[acyl-carrier-protein] synthase I</fullName>
        <ecNumber evidence="2">2.3.1.41</ecNumber>
    </recommendedName>
</protein>
<dbReference type="InterPro" id="IPR014031">
    <property type="entry name" value="Ketoacyl_synth_C"/>
</dbReference>
<dbReference type="InterPro" id="IPR013243">
    <property type="entry name" value="SCA7_dom"/>
</dbReference>
<dbReference type="Pfam" id="PF02801">
    <property type="entry name" value="Ketoacyl-synt_C"/>
    <property type="match status" value="1"/>
</dbReference>